<dbReference type="SMART" id="SM00133">
    <property type="entry name" value="S_TK_X"/>
    <property type="match status" value="1"/>
</dbReference>
<dbReference type="Proteomes" id="UP000887116">
    <property type="component" value="Unassembled WGS sequence"/>
</dbReference>
<dbReference type="InterPro" id="IPR000719">
    <property type="entry name" value="Prot_kinase_dom"/>
</dbReference>
<evidence type="ECO:0000256" key="5">
    <source>
        <dbReference type="ARBA" id="ARBA00022679"/>
    </source>
</evidence>
<proteinExistence type="inferred from homology"/>
<evidence type="ECO:0000256" key="9">
    <source>
        <dbReference type="ARBA" id="ARBA00022771"/>
    </source>
</evidence>
<accession>A0A8X6HPR0</accession>
<dbReference type="EC" id="2.7.11.13" evidence="2"/>
<keyword evidence="11" id="KW-0862">Zinc</keyword>
<dbReference type="Gene3D" id="3.30.200.20">
    <property type="entry name" value="Phosphorylase Kinase, domain 1"/>
    <property type="match status" value="1"/>
</dbReference>
<comment type="caution">
    <text evidence="15">The sequence shown here is derived from an EMBL/GenBank/DDBJ whole genome shotgun (WGS) entry which is preliminary data.</text>
</comment>
<evidence type="ECO:0000256" key="11">
    <source>
        <dbReference type="ARBA" id="ARBA00022833"/>
    </source>
</evidence>
<evidence type="ECO:0000313" key="16">
    <source>
        <dbReference type="Proteomes" id="UP000887116"/>
    </source>
</evidence>
<dbReference type="PANTHER" id="PTHR24351">
    <property type="entry name" value="RIBOSOMAL PROTEIN S6 KINASE"/>
    <property type="match status" value="1"/>
</dbReference>
<keyword evidence="8" id="KW-0547">Nucleotide-binding</keyword>
<feature type="domain" description="AGC-kinase C-terminal" evidence="14">
    <location>
        <begin position="248"/>
        <end position="316"/>
    </location>
</feature>
<dbReference type="InterPro" id="IPR008271">
    <property type="entry name" value="Ser/Thr_kinase_AS"/>
</dbReference>
<keyword evidence="3" id="KW-0723">Serine/threonine-protein kinase</keyword>
<evidence type="ECO:0000256" key="1">
    <source>
        <dbReference type="ARBA" id="ARBA00005490"/>
    </source>
</evidence>
<evidence type="ECO:0000256" key="7">
    <source>
        <dbReference type="ARBA" id="ARBA00022737"/>
    </source>
</evidence>
<feature type="domain" description="Protein kinase" evidence="13">
    <location>
        <begin position="1"/>
        <end position="247"/>
    </location>
</feature>
<dbReference type="Gene3D" id="1.10.510.10">
    <property type="entry name" value="Transferase(Phosphotransferase) domain 1"/>
    <property type="match status" value="1"/>
</dbReference>
<dbReference type="InterPro" id="IPR000961">
    <property type="entry name" value="AGC-kinase_C"/>
</dbReference>
<dbReference type="Pfam" id="PF00433">
    <property type="entry name" value="Pkinase_C"/>
    <property type="match status" value="1"/>
</dbReference>
<name>A0A8X6HPR0_TRICU</name>
<dbReference type="PROSITE" id="PS00108">
    <property type="entry name" value="PROTEIN_KINASE_ST"/>
    <property type="match status" value="1"/>
</dbReference>
<keyword evidence="9" id="KW-0863">Zinc-finger</keyword>
<gene>
    <name evidence="15" type="primary">Pkcdelta</name>
    <name evidence="15" type="ORF">TNCT_603391</name>
</gene>
<evidence type="ECO:0000313" key="15">
    <source>
        <dbReference type="EMBL" id="GFR27916.1"/>
    </source>
</evidence>
<keyword evidence="4" id="KW-0597">Phosphoprotein</keyword>
<keyword evidence="7" id="KW-0677">Repeat</keyword>
<dbReference type="SUPFAM" id="SSF56112">
    <property type="entry name" value="Protein kinase-like (PK-like)"/>
    <property type="match status" value="1"/>
</dbReference>
<keyword evidence="10" id="KW-0418">Kinase</keyword>
<comment type="similarity">
    <text evidence="1">Belongs to the protein kinase superfamily. AGC Ser/Thr protein kinase family. PKC subfamily.</text>
</comment>
<evidence type="ECO:0000256" key="8">
    <source>
        <dbReference type="ARBA" id="ARBA00022741"/>
    </source>
</evidence>
<dbReference type="PROSITE" id="PS50011">
    <property type="entry name" value="PROTEIN_KINASE_DOM"/>
    <property type="match status" value="1"/>
</dbReference>
<protein>
    <recommendedName>
        <fullName evidence="2">protein kinase C</fullName>
        <ecNumber evidence="2">2.7.11.13</ecNumber>
    </recommendedName>
</protein>
<evidence type="ECO:0000256" key="12">
    <source>
        <dbReference type="ARBA" id="ARBA00022840"/>
    </source>
</evidence>
<dbReference type="OrthoDB" id="10047816at2759"/>
<evidence type="ECO:0000256" key="6">
    <source>
        <dbReference type="ARBA" id="ARBA00022723"/>
    </source>
</evidence>
<evidence type="ECO:0000259" key="13">
    <source>
        <dbReference type="PROSITE" id="PS50011"/>
    </source>
</evidence>
<sequence>MVLLAELKGHGMYFAVKCLRKDEILDDDDVESIIIERRVLASGTQHPYMCKLYCTFQTQSYLFFVMEYLNGGDLMFHIEKRRIFKLERAMFYGAEIVSALKFLHKIGIVYRDIKLDNVLLDKEGHIRLVDFGMCQCRVYNEESMPSNFCGTPSYIAPEIILGQFYNQSVDWWSFGVLLFEMLVGRSPFNGTDEDELLWSICNEEPSYPRTLPKKAKDILENLLMKSPSKRLGMPSSPAGEIKDHQFFSTIDWEKLEKKEIPPPYKPRVTSDSDTRNFDRQFTCLPPTLEPIESEILPLINQGQFQGFSYTNPHITG</sequence>
<reference evidence="15" key="1">
    <citation type="submission" date="2020-07" db="EMBL/GenBank/DDBJ databases">
        <title>Multicomponent nature underlies the extraordinary mechanical properties of spider dragline silk.</title>
        <authorList>
            <person name="Kono N."/>
            <person name="Nakamura H."/>
            <person name="Mori M."/>
            <person name="Yoshida Y."/>
            <person name="Ohtoshi R."/>
            <person name="Malay A.D."/>
            <person name="Moran D.A.P."/>
            <person name="Tomita M."/>
            <person name="Numata K."/>
            <person name="Arakawa K."/>
        </authorList>
    </citation>
    <scope>NUCLEOTIDE SEQUENCE</scope>
</reference>
<dbReference type="SMART" id="SM00220">
    <property type="entry name" value="S_TKc"/>
    <property type="match status" value="1"/>
</dbReference>
<keyword evidence="12" id="KW-0067">ATP-binding</keyword>
<dbReference type="EMBL" id="BMAO01008995">
    <property type="protein sequence ID" value="GFR27916.1"/>
    <property type="molecule type" value="Genomic_DNA"/>
</dbReference>
<evidence type="ECO:0000259" key="14">
    <source>
        <dbReference type="PROSITE" id="PS51285"/>
    </source>
</evidence>
<dbReference type="GO" id="GO:0004697">
    <property type="term" value="F:diacylglycerol-dependent serine/threonine kinase activity"/>
    <property type="evidence" value="ECO:0007669"/>
    <property type="project" value="UniProtKB-EC"/>
</dbReference>
<evidence type="ECO:0000256" key="10">
    <source>
        <dbReference type="ARBA" id="ARBA00022777"/>
    </source>
</evidence>
<dbReference type="InterPro" id="IPR011009">
    <property type="entry name" value="Kinase-like_dom_sf"/>
</dbReference>
<dbReference type="AlphaFoldDB" id="A0A8X6HPR0"/>
<dbReference type="GO" id="GO:0008270">
    <property type="term" value="F:zinc ion binding"/>
    <property type="evidence" value="ECO:0007669"/>
    <property type="project" value="UniProtKB-KW"/>
</dbReference>
<dbReference type="FunFam" id="1.10.510.10:FF:000023">
    <property type="entry name" value="Protein kinase C"/>
    <property type="match status" value="1"/>
</dbReference>
<keyword evidence="16" id="KW-1185">Reference proteome</keyword>
<dbReference type="GO" id="GO:0005524">
    <property type="term" value="F:ATP binding"/>
    <property type="evidence" value="ECO:0007669"/>
    <property type="project" value="UniProtKB-KW"/>
</dbReference>
<keyword evidence="5" id="KW-0808">Transferase</keyword>
<keyword evidence="6" id="KW-0479">Metal-binding</keyword>
<dbReference type="InterPro" id="IPR017892">
    <property type="entry name" value="Pkinase_C"/>
</dbReference>
<evidence type="ECO:0000256" key="2">
    <source>
        <dbReference type="ARBA" id="ARBA00012429"/>
    </source>
</evidence>
<dbReference type="PROSITE" id="PS51285">
    <property type="entry name" value="AGC_KINASE_CTER"/>
    <property type="match status" value="1"/>
</dbReference>
<evidence type="ECO:0000256" key="4">
    <source>
        <dbReference type="ARBA" id="ARBA00022553"/>
    </source>
</evidence>
<dbReference type="Pfam" id="PF00069">
    <property type="entry name" value="Pkinase"/>
    <property type="match status" value="1"/>
</dbReference>
<organism evidence="15 16">
    <name type="scientific">Trichonephila clavata</name>
    <name type="common">Joro spider</name>
    <name type="synonym">Nephila clavata</name>
    <dbReference type="NCBI Taxonomy" id="2740835"/>
    <lineage>
        <taxon>Eukaryota</taxon>
        <taxon>Metazoa</taxon>
        <taxon>Ecdysozoa</taxon>
        <taxon>Arthropoda</taxon>
        <taxon>Chelicerata</taxon>
        <taxon>Arachnida</taxon>
        <taxon>Araneae</taxon>
        <taxon>Araneomorphae</taxon>
        <taxon>Entelegynae</taxon>
        <taxon>Araneoidea</taxon>
        <taxon>Nephilidae</taxon>
        <taxon>Trichonephila</taxon>
    </lineage>
</organism>
<evidence type="ECO:0000256" key="3">
    <source>
        <dbReference type="ARBA" id="ARBA00022527"/>
    </source>
</evidence>